<dbReference type="KEGG" id="mtm:MYCTH_2123451"/>
<feature type="transmembrane region" description="Helical" evidence="1">
    <location>
        <begin position="39"/>
        <end position="58"/>
    </location>
</feature>
<dbReference type="EMBL" id="CP003002">
    <property type="protein sequence ID" value="AEO54549.1"/>
    <property type="molecule type" value="Genomic_DNA"/>
</dbReference>
<keyword evidence="1" id="KW-1133">Transmembrane helix</keyword>
<evidence type="ECO:0000313" key="2">
    <source>
        <dbReference type="EMBL" id="AEO54549.1"/>
    </source>
</evidence>
<dbReference type="GeneID" id="11505546"/>
<evidence type="ECO:0000313" key="3">
    <source>
        <dbReference type="Proteomes" id="UP000007322"/>
    </source>
</evidence>
<evidence type="ECO:0000256" key="1">
    <source>
        <dbReference type="SAM" id="Phobius"/>
    </source>
</evidence>
<organism evidence="2 3">
    <name type="scientific">Thermothelomyces thermophilus (strain ATCC 42464 / BCRC 31852 / DSM 1799)</name>
    <name type="common">Sporotrichum thermophile</name>
    <dbReference type="NCBI Taxonomy" id="573729"/>
    <lineage>
        <taxon>Eukaryota</taxon>
        <taxon>Fungi</taxon>
        <taxon>Dikarya</taxon>
        <taxon>Ascomycota</taxon>
        <taxon>Pezizomycotina</taxon>
        <taxon>Sordariomycetes</taxon>
        <taxon>Sordariomycetidae</taxon>
        <taxon>Sordariales</taxon>
        <taxon>Chaetomiaceae</taxon>
        <taxon>Thermothelomyces</taxon>
    </lineage>
</organism>
<dbReference type="AlphaFoldDB" id="G2Q511"/>
<gene>
    <name evidence="2" type="ORF">MYCTH_2123451</name>
</gene>
<name>G2Q511_THET4</name>
<reference evidence="2 3" key="1">
    <citation type="journal article" date="2011" name="Nat. Biotechnol.">
        <title>Comparative genomic analysis of the thermophilic biomass-degrading fungi Myceliophthora thermophila and Thielavia terrestris.</title>
        <authorList>
            <person name="Berka R.M."/>
            <person name="Grigoriev I.V."/>
            <person name="Otillar R."/>
            <person name="Salamov A."/>
            <person name="Grimwood J."/>
            <person name="Reid I."/>
            <person name="Ishmael N."/>
            <person name="John T."/>
            <person name="Darmond C."/>
            <person name="Moisan M.-C."/>
            <person name="Henrissat B."/>
            <person name="Coutinho P.M."/>
            <person name="Lombard V."/>
            <person name="Natvig D.O."/>
            <person name="Lindquist E."/>
            <person name="Schmutz J."/>
            <person name="Lucas S."/>
            <person name="Harris P."/>
            <person name="Powlowski J."/>
            <person name="Bellemare A."/>
            <person name="Taylor D."/>
            <person name="Butler G."/>
            <person name="de Vries R.P."/>
            <person name="Allijn I.E."/>
            <person name="van den Brink J."/>
            <person name="Ushinsky S."/>
            <person name="Storms R."/>
            <person name="Powell A.J."/>
            <person name="Paulsen I.T."/>
            <person name="Elbourne L.D.H."/>
            <person name="Baker S.E."/>
            <person name="Magnuson J."/>
            <person name="LaBoissiere S."/>
            <person name="Clutterbuck A.J."/>
            <person name="Martinez D."/>
            <person name="Wogulis M."/>
            <person name="de Leon A.L."/>
            <person name="Rey M.W."/>
            <person name="Tsang A."/>
        </authorList>
    </citation>
    <scope>NUCLEOTIDE SEQUENCE [LARGE SCALE GENOMIC DNA]</scope>
    <source>
        <strain evidence="3">ATCC 42464 / BCRC 31852 / DSM 1799</strain>
    </source>
</reference>
<dbReference type="RefSeq" id="XP_003659794.1">
    <property type="nucleotide sequence ID" value="XM_003659746.1"/>
</dbReference>
<keyword evidence="1" id="KW-0472">Membrane</keyword>
<keyword evidence="3" id="KW-1185">Reference proteome</keyword>
<dbReference type="InParanoid" id="G2Q511"/>
<keyword evidence="1" id="KW-0812">Transmembrane</keyword>
<sequence length="191" mass="21078">MKGSDKTGAPLPILVDLKHKPGTALDEVAPNQRASEVCAVPVVKGVLLLLLVVLLLFARRRCLASRVAFLRPIREKEATNNRRLVPAALLLLSLHPFSFIHPASGPQNGGFRPAYMYSVQAICVNTSRNHGPAQRFKPLEDPLPCLECCRPRAATAGFEVPLLLERAMLCNGCVLEYWQTKLHTFSCVEQQ</sequence>
<dbReference type="HOGENOM" id="CLU_1422328_0_0_1"/>
<accession>G2Q511</accession>
<dbReference type="Proteomes" id="UP000007322">
    <property type="component" value="Chromosome 1"/>
</dbReference>
<proteinExistence type="predicted"/>
<dbReference type="VEuPathDB" id="FungiDB:MYCTH_2123451"/>
<protein>
    <submittedName>
        <fullName evidence="2">Uncharacterized protein</fullName>
    </submittedName>
</protein>